<sequence>MNSVEKIGLIAGSGQFPVLFARAAKKAGRSVVAVGFEGETDPALKDEVDVFYMLKLGQLGRLIECFHRHRVRRAAMAGAINKRRLYSKIKPDWRAVRFALKLKRKSDDFLLRAFADELESEGIKIEPSTEFLPELLAPEGILTRNRPSWRERKDIEFGWRVAKEYGKLDVGQCVVVKDQAVVALEGIDGTDATIRRGGMLCGNGAVVIKVSKPGQDLRFDVPAVGLQTIRVMKEVNARVLVIESGKTLMFDRDLMIEEAERAGICIISMNSEEDVRDESVSAVPVEMSVMRRNRHCPDTEAVRVAVVGVGYLGTFHARKYAAIPEAQLVAVVDIVEERAKRAAEELSTSFYTDHRELLKDLSGKIDAVSVVTPTVEHFSIAKDFLEAGIHVFVEKPFTRTPAEAERLIELADRKGCIIQVGHLERFNPAYKAIYPLVSSPLFIEAHRLSPYTERSTDVDVILDIMIHDLDILLSFVDSPIAEIRASGAPVLTSKPDIATVRLEFENGLVANLTASRVSMKSLRKVRIFQENGYIAADFKDRRAYMISRPAGCGDGVTYTELDVVDGDALEEELRSFISCVRTGSKPLVDGATGKRVLELADMISERIREGLNRFSLCGRGLLHCEKPNFGLSN</sequence>
<evidence type="ECO:0000313" key="6">
    <source>
        <dbReference type="Proteomes" id="UP000199611"/>
    </source>
</evidence>
<dbReference type="Gene3D" id="3.40.50.20">
    <property type="match status" value="1"/>
</dbReference>
<dbReference type="PANTHER" id="PTHR39962:SF1">
    <property type="entry name" value="LPXI FAMILY PROTEIN"/>
    <property type="match status" value="1"/>
</dbReference>
<dbReference type="InterPro" id="IPR055170">
    <property type="entry name" value="GFO_IDH_MocA-like_dom"/>
</dbReference>
<dbReference type="InterPro" id="IPR043167">
    <property type="entry name" value="LpxI_C_sf"/>
</dbReference>
<dbReference type="Pfam" id="PF06230">
    <property type="entry name" value="LpxI_C"/>
    <property type="match status" value="1"/>
</dbReference>
<dbReference type="InterPro" id="IPR010415">
    <property type="entry name" value="LpxI_C"/>
</dbReference>
<dbReference type="Gene3D" id="3.30.360.10">
    <property type="entry name" value="Dihydrodipicolinate Reductase, domain 2"/>
    <property type="match status" value="1"/>
</dbReference>
<dbReference type="EMBL" id="FOUU01000006">
    <property type="protein sequence ID" value="SFM90882.1"/>
    <property type="molecule type" value="Genomic_DNA"/>
</dbReference>
<dbReference type="AlphaFoldDB" id="A0A1I4UPI1"/>
<dbReference type="InterPro" id="IPR036291">
    <property type="entry name" value="NAD(P)-bd_dom_sf"/>
</dbReference>
<evidence type="ECO:0000259" key="2">
    <source>
        <dbReference type="Pfam" id="PF06230"/>
    </source>
</evidence>
<feature type="domain" description="LpxI N-terminal" evidence="3">
    <location>
        <begin position="6"/>
        <end position="135"/>
    </location>
</feature>
<feature type="domain" description="Gfo/Idh/MocA-like oxidoreductase N-terminal" evidence="1">
    <location>
        <begin position="302"/>
        <end position="422"/>
    </location>
</feature>
<keyword evidence="6" id="KW-1185">Reference proteome</keyword>
<evidence type="ECO:0000313" key="5">
    <source>
        <dbReference type="EMBL" id="SFM90882.1"/>
    </source>
</evidence>
<gene>
    <name evidence="5" type="ORF">SAMN05660836_01914</name>
</gene>
<dbReference type="RefSeq" id="WP_218148867.1">
    <property type="nucleotide sequence ID" value="NZ_FOUU01000006.1"/>
</dbReference>
<evidence type="ECO:0000259" key="4">
    <source>
        <dbReference type="Pfam" id="PF22725"/>
    </source>
</evidence>
<dbReference type="InterPro" id="IPR000683">
    <property type="entry name" value="Gfo/Idh/MocA-like_OxRdtase_N"/>
</dbReference>
<dbReference type="SUPFAM" id="SSF55347">
    <property type="entry name" value="Glyceraldehyde-3-phosphate dehydrogenase-like, C-terminal domain"/>
    <property type="match status" value="1"/>
</dbReference>
<protein>
    <recommendedName>
        <fullName evidence="7">Gfo/Idh/MocA family oxidoreductase</fullName>
    </recommendedName>
</protein>
<dbReference type="Gene3D" id="3.40.50.720">
    <property type="entry name" value="NAD(P)-binding Rossmann-like Domain"/>
    <property type="match status" value="1"/>
</dbReference>
<dbReference type="InterPro" id="IPR053174">
    <property type="entry name" value="LpxI"/>
</dbReference>
<proteinExistence type="predicted"/>
<reference evidence="5 6" key="1">
    <citation type="submission" date="2016-10" db="EMBL/GenBank/DDBJ databases">
        <authorList>
            <person name="de Groot N.N."/>
        </authorList>
    </citation>
    <scope>NUCLEOTIDE SEQUENCE [LARGE SCALE GENOMIC DNA]</scope>
    <source>
        <strain evidence="5 6">DSM 9990</strain>
    </source>
</reference>
<accession>A0A1I4UPI1</accession>
<feature type="domain" description="LpxI C-terminal" evidence="2">
    <location>
        <begin position="138"/>
        <end position="267"/>
    </location>
</feature>
<dbReference type="Pfam" id="PF01408">
    <property type="entry name" value="GFO_IDH_MocA"/>
    <property type="match status" value="1"/>
</dbReference>
<dbReference type="SUPFAM" id="SSF51735">
    <property type="entry name" value="NAD(P)-binding Rossmann-fold domains"/>
    <property type="match status" value="1"/>
</dbReference>
<evidence type="ECO:0000259" key="1">
    <source>
        <dbReference type="Pfam" id="PF01408"/>
    </source>
</evidence>
<name>A0A1I4UPI1_9BACT</name>
<dbReference type="Pfam" id="PF22725">
    <property type="entry name" value="GFO_IDH_MocA_C3"/>
    <property type="match status" value="1"/>
</dbReference>
<dbReference type="InterPro" id="IPR041255">
    <property type="entry name" value="LpxI_N"/>
</dbReference>
<dbReference type="STRING" id="39841.SAMN05660836_01914"/>
<dbReference type="Proteomes" id="UP000199611">
    <property type="component" value="Unassembled WGS sequence"/>
</dbReference>
<dbReference type="Gene3D" id="3.40.140.80">
    <property type="match status" value="1"/>
</dbReference>
<evidence type="ECO:0000259" key="3">
    <source>
        <dbReference type="Pfam" id="PF17930"/>
    </source>
</evidence>
<feature type="domain" description="GFO/IDH/MocA-like oxidoreductase" evidence="4">
    <location>
        <begin position="451"/>
        <end position="534"/>
    </location>
</feature>
<evidence type="ECO:0008006" key="7">
    <source>
        <dbReference type="Google" id="ProtNLM"/>
    </source>
</evidence>
<dbReference type="PANTHER" id="PTHR39962">
    <property type="entry name" value="BLL4848 PROTEIN"/>
    <property type="match status" value="1"/>
</dbReference>
<organism evidence="5 6">
    <name type="scientific">Thermodesulforhabdus norvegica</name>
    <dbReference type="NCBI Taxonomy" id="39841"/>
    <lineage>
        <taxon>Bacteria</taxon>
        <taxon>Pseudomonadati</taxon>
        <taxon>Thermodesulfobacteriota</taxon>
        <taxon>Syntrophobacteria</taxon>
        <taxon>Syntrophobacterales</taxon>
        <taxon>Thermodesulforhabdaceae</taxon>
        <taxon>Thermodesulforhabdus</taxon>
    </lineage>
</organism>
<dbReference type="Pfam" id="PF17930">
    <property type="entry name" value="LpxI_N"/>
    <property type="match status" value="1"/>
</dbReference>
<dbReference type="GO" id="GO:0000166">
    <property type="term" value="F:nucleotide binding"/>
    <property type="evidence" value="ECO:0007669"/>
    <property type="project" value="InterPro"/>
</dbReference>